<protein>
    <recommendedName>
        <fullName evidence="3">Methyltransferase type 11 domain-containing protein</fullName>
    </recommendedName>
</protein>
<organism evidence="1 2">
    <name type="scientific">Candidatus Wallbacteria bacterium HGW-Wallbacteria-1</name>
    <dbReference type="NCBI Taxonomy" id="2013854"/>
    <lineage>
        <taxon>Bacteria</taxon>
        <taxon>Candidatus Walliibacteriota</taxon>
    </lineage>
</organism>
<proteinExistence type="predicted"/>
<accession>A0A2N1PLV9</accession>
<gene>
    <name evidence="1" type="ORF">CVV64_15245</name>
</gene>
<dbReference type="InterPro" id="IPR029063">
    <property type="entry name" value="SAM-dependent_MTases_sf"/>
</dbReference>
<dbReference type="Proteomes" id="UP000233256">
    <property type="component" value="Unassembled WGS sequence"/>
</dbReference>
<dbReference type="Pfam" id="PF13489">
    <property type="entry name" value="Methyltransf_23"/>
    <property type="match status" value="1"/>
</dbReference>
<dbReference type="AlphaFoldDB" id="A0A2N1PLV9"/>
<reference evidence="1 2" key="1">
    <citation type="journal article" date="2017" name="ISME J.">
        <title>Potential for microbial H2 and metal transformations associated with novel bacteria and archaea in deep terrestrial subsurface sediments.</title>
        <authorList>
            <person name="Hernsdorf A.W."/>
            <person name="Amano Y."/>
            <person name="Miyakawa K."/>
            <person name="Ise K."/>
            <person name="Suzuki Y."/>
            <person name="Anantharaman K."/>
            <person name="Probst A."/>
            <person name="Burstein D."/>
            <person name="Thomas B.C."/>
            <person name="Banfield J.F."/>
        </authorList>
    </citation>
    <scope>NUCLEOTIDE SEQUENCE [LARGE SCALE GENOMIC DNA]</scope>
    <source>
        <strain evidence="1">HGW-Wallbacteria-1</strain>
    </source>
</reference>
<name>A0A2N1PLV9_9BACT</name>
<evidence type="ECO:0000313" key="1">
    <source>
        <dbReference type="EMBL" id="PKK89262.1"/>
    </source>
</evidence>
<comment type="caution">
    <text evidence="1">The sequence shown here is derived from an EMBL/GenBank/DDBJ whole genome shotgun (WGS) entry which is preliminary data.</text>
</comment>
<sequence>MIDIGALGSGLSLAKNGIWYSSSNQPVSYPDKGNQDCFDIENESFWFRHRNCCIIEAVKAFPPVSAPAYCTGKADLPDGTIFDIGGGNGFVSLGLIEAGYDAVLVEPGPQGAENALRRGVANIVCATTESAGFKRGSLPAVGLFDVIEHIDNDLDFMRDIRGLVKPGGRIYATVPSYQSLWSAQDESAGHFRRYSMQSLLRLFGSAGFHIDYVTAVFRFLPVPVFFLRSLPYKLAKSISALRSLICSGVNDSSKILRDHSAGNGISRKLLDYLMNFEVENIRRSETMLFGGSLLIVARPGV</sequence>
<evidence type="ECO:0008006" key="3">
    <source>
        <dbReference type="Google" id="ProtNLM"/>
    </source>
</evidence>
<dbReference type="EMBL" id="PGXC01000022">
    <property type="protein sequence ID" value="PKK89262.1"/>
    <property type="molecule type" value="Genomic_DNA"/>
</dbReference>
<dbReference type="Gene3D" id="3.40.50.150">
    <property type="entry name" value="Vaccinia Virus protein VP39"/>
    <property type="match status" value="1"/>
</dbReference>
<evidence type="ECO:0000313" key="2">
    <source>
        <dbReference type="Proteomes" id="UP000233256"/>
    </source>
</evidence>
<dbReference type="SUPFAM" id="SSF53335">
    <property type="entry name" value="S-adenosyl-L-methionine-dependent methyltransferases"/>
    <property type="match status" value="1"/>
</dbReference>